<evidence type="ECO:0000259" key="2">
    <source>
        <dbReference type="Pfam" id="PF21348"/>
    </source>
</evidence>
<dbReference type="CDD" id="cd10318">
    <property type="entry name" value="RGL11"/>
    <property type="match status" value="1"/>
</dbReference>
<evidence type="ECO:0000313" key="4">
    <source>
        <dbReference type="Proteomes" id="UP001234495"/>
    </source>
</evidence>
<feature type="domain" description="Rhamnogalacturonan I lyase beta-sheet" evidence="1">
    <location>
        <begin position="13"/>
        <end position="98"/>
    </location>
</feature>
<organism evidence="3 4">
    <name type="scientific">Metabacillus malikii</name>
    <dbReference type="NCBI Taxonomy" id="1504265"/>
    <lineage>
        <taxon>Bacteria</taxon>
        <taxon>Bacillati</taxon>
        <taxon>Bacillota</taxon>
        <taxon>Bacilli</taxon>
        <taxon>Bacillales</taxon>
        <taxon>Bacillaceae</taxon>
        <taxon>Metabacillus</taxon>
    </lineage>
</organism>
<dbReference type="Gene3D" id="2.60.40.10">
    <property type="entry name" value="Immunoglobulins"/>
    <property type="match status" value="1"/>
</dbReference>
<keyword evidence="4" id="KW-1185">Reference proteome</keyword>
<dbReference type="Pfam" id="PF18370">
    <property type="entry name" value="RGI_lyase"/>
    <property type="match status" value="1"/>
</dbReference>
<proteinExistence type="predicted"/>
<evidence type="ECO:0000259" key="1">
    <source>
        <dbReference type="Pfam" id="PF18370"/>
    </source>
</evidence>
<dbReference type="InterPro" id="IPR028994">
    <property type="entry name" value="Integrin_alpha_N"/>
</dbReference>
<dbReference type="InterPro" id="IPR013783">
    <property type="entry name" value="Ig-like_fold"/>
</dbReference>
<dbReference type="InterPro" id="IPR041624">
    <property type="entry name" value="RGI_lyase"/>
</dbReference>
<comment type="caution">
    <text evidence="3">The sequence shown here is derived from an EMBL/GenBank/DDBJ whole genome shotgun (WGS) entry which is preliminary data.</text>
</comment>
<dbReference type="Pfam" id="PF21348">
    <property type="entry name" value="RGL11_C"/>
    <property type="match status" value="1"/>
</dbReference>
<dbReference type="InterPro" id="IPR034641">
    <property type="entry name" value="RGL11"/>
</dbReference>
<dbReference type="PANTHER" id="PTHR43118:SF1">
    <property type="entry name" value="RHAMNOGALACTURONAN LYASE (EUROFUNG)"/>
    <property type="match status" value="1"/>
</dbReference>
<dbReference type="InterPro" id="IPR049366">
    <property type="entry name" value="RGL11_C"/>
</dbReference>
<sequence length="621" mass="69192">MNDQNTSKHTELRQMEYLNRGLIAVNTDNGVYIGWRLLATDAEEVSFNIFRDKKKINSTPIRNSTNFFDKEGSTDSTYFITTVVEGIEVSASEPIDVWDKNYLEVPLQKPDGGTTPDGVTYTYSANDASVGDIDGDGEYEIILKWDPSNSKDNAHKGYTGNVYLDAYKLDGTHVWRIDLGKNIRAGAHYTQFMVYDLDGDGKAEIACKTADGTIDGTGQVIGDENADYRNNEGFILEGPEFLTIFDGETGQQLVTTDYDPPRGNGVDWGDNEGNRVDRFLACVAYLDGVKPSLVMCRGYYTRAVLVAYNWRNGKLEKLWKFDSLDAGNEHYAGQGNHSVSVADVDGDGKDEIIYGSAVIDHNGDGLYSTGLGHGDAMHVGNLIPSRPGLEIFQVHEVPSENGTEIHDAHTGELLWGLPSTEDVGRGMAADIDPRYEGVEVWSSTHWRTGGDGLYSSSGEKISDITPQSFNFAIWWDGDLLRELLDHDYDEQSGIGVGKIYKWDYEKGELINLLTANGTRSNNGTKGNPCLQADLFGDWREEVIWRTDDSSMLRIYTTTDVTEHRIQTLMHNPMYRLAIAWQNTAYNQPPHPSFFIGHGMDTPPRNDVYVVNKTERANQPVK</sequence>
<evidence type="ECO:0008006" key="5">
    <source>
        <dbReference type="Google" id="ProtNLM"/>
    </source>
</evidence>
<reference evidence="3 4" key="1">
    <citation type="submission" date="2023-07" db="EMBL/GenBank/DDBJ databases">
        <title>Genomic Encyclopedia of Type Strains, Phase IV (KMG-IV): sequencing the most valuable type-strain genomes for metagenomic binning, comparative biology and taxonomic classification.</title>
        <authorList>
            <person name="Goeker M."/>
        </authorList>
    </citation>
    <scope>NUCLEOTIDE SEQUENCE [LARGE SCALE GENOMIC DNA]</scope>
    <source>
        <strain evidence="3 4">DSM 29005</strain>
    </source>
</reference>
<accession>A0ABT9ZDB9</accession>
<feature type="domain" description="Rhamnogalacturonan lyase family 11 C-terminal" evidence="2">
    <location>
        <begin position="102"/>
        <end position="604"/>
    </location>
</feature>
<dbReference type="PANTHER" id="PTHR43118">
    <property type="entry name" value="RHAMNOGALACTURONAN LYASE (EUROFUNG)"/>
    <property type="match status" value="1"/>
</dbReference>
<gene>
    <name evidence="3" type="ORF">J2S19_000829</name>
</gene>
<dbReference type="Proteomes" id="UP001234495">
    <property type="component" value="Unassembled WGS sequence"/>
</dbReference>
<name>A0ABT9ZDB9_9BACI</name>
<protein>
    <recommendedName>
        <fullName evidence="5">Rhamnogalacturonan lyase</fullName>
    </recommendedName>
</protein>
<evidence type="ECO:0000313" key="3">
    <source>
        <dbReference type="EMBL" id="MDQ0229578.1"/>
    </source>
</evidence>
<dbReference type="EMBL" id="JAUSUD010000002">
    <property type="protein sequence ID" value="MDQ0229578.1"/>
    <property type="molecule type" value="Genomic_DNA"/>
</dbReference>
<dbReference type="SUPFAM" id="SSF69318">
    <property type="entry name" value="Integrin alpha N-terminal domain"/>
    <property type="match status" value="1"/>
</dbReference>